<comment type="similarity">
    <text evidence="1">Belongs to the TTC21 family.</text>
</comment>
<dbReference type="GO" id="GO:0035721">
    <property type="term" value="P:intraciliary retrograde transport"/>
    <property type="evidence" value="ECO:0007669"/>
    <property type="project" value="TreeGrafter"/>
</dbReference>
<keyword evidence="5" id="KW-0812">Transmembrane</keyword>
<reference evidence="11 12" key="1">
    <citation type="submission" date="2019-08" db="EMBL/GenBank/DDBJ databases">
        <title>The genome of the soybean aphid Biotype 1, its phylome, world population structure and adaptation to the North American continent.</title>
        <authorList>
            <person name="Giordano R."/>
            <person name="Donthu R.K."/>
            <person name="Hernandez A.G."/>
            <person name="Wright C.L."/>
            <person name="Zimin A.V."/>
        </authorList>
    </citation>
    <scope>NUCLEOTIDE SEQUENCE [LARGE SCALE GENOMIC DNA]</scope>
    <source>
        <tissue evidence="11">Whole aphids</tissue>
    </source>
</reference>
<dbReference type="OrthoDB" id="10259630at2759"/>
<feature type="domain" description="Tetratricopeptide repeat protein 21A/21B second ARM" evidence="6">
    <location>
        <begin position="257"/>
        <end position="498"/>
    </location>
</feature>
<name>A0A6G0TG10_APHGL</name>
<dbReference type="GO" id="GO:0061512">
    <property type="term" value="P:protein localization to cilium"/>
    <property type="evidence" value="ECO:0007669"/>
    <property type="project" value="TreeGrafter"/>
</dbReference>
<feature type="coiled-coil region" evidence="4">
    <location>
        <begin position="534"/>
        <end position="561"/>
    </location>
</feature>
<dbReference type="Pfam" id="PF25062">
    <property type="entry name" value="ARM_TT21_N"/>
    <property type="match status" value="1"/>
</dbReference>
<gene>
    <name evidence="11" type="ORF">AGLY_010836</name>
</gene>
<keyword evidence="2" id="KW-0677">Repeat</keyword>
<organism evidence="11 12">
    <name type="scientific">Aphis glycines</name>
    <name type="common">Soybean aphid</name>
    <dbReference type="NCBI Taxonomy" id="307491"/>
    <lineage>
        <taxon>Eukaryota</taxon>
        <taxon>Metazoa</taxon>
        <taxon>Ecdysozoa</taxon>
        <taxon>Arthropoda</taxon>
        <taxon>Hexapoda</taxon>
        <taxon>Insecta</taxon>
        <taxon>Pterygota</taxon>
        <taxon>Neoptera</taxon>
        <taxon>Paraneoptera</taxon>
        <taxon>Hemiptera</taxon>
        <taxon>Sternorrhyncha</taxon>
        <taxon>Aphidomorpha</taxon>
        <taxon>Aphidoidea</taxon>
        <taxon>Aphididae</taxon>
        <taxon>Aphidini</taxon>
        <taxon>Aphis</taxon>
        <taxon>Aphis</taxon>
    </lineage>
</organism>
<dbReference type="Pfam" id="PF25064">
    <property type="entry name" value="ARM_TT21_5th"/>
    <property type="match status" value="1"/>
</dbReference>
<dbReference type="InterPro" id="IPR019734">
    <property type="entry name" value="TPR_rpt"/>
</dbReference>
<evidence type="ECO:0000313" key="11">
    <source>
        <dbReference type="EMBL" id="KAE9531630.1"/>
    </source>
</evidence>
<dbReference type="Pfam" id="PF25060">
    <property type="entry name" value="ARM_TT21_2nd"/>
    <property type="match status" value="1"/>
</dbReference>
<dbReference type="PANTHER" id="PTHR14699:SF0">
    <property type="entry name" value="TETRATRICOPEPTIDE REPEAT PROTEIN 21 HOMOLOG"/>
    <property type="match status" value="1"/>
</dbReference>
<dbReference type="GO" id="GO:0030991">
    <property type="term" value="C:intraciliary transport particle A"/>
    <property type="evidence" value="ECO:0007669"/>
    <property type="project" value="TreeGrafter"/>
</dbReference>
<dbReference type="InterPro" id="IPR040364">
    <property type="entry name" value="TTC21A/TTC21B"/>
</dbReference>
<evidence type="ECO:0000256" key="4">
    <source>
        <dbReference type="SAM" id="Coils"/>
    </source>
</evidence>
<evidence type="ECO:0000256" key="2">
    <source>
        <dbReference type="ARBA" id="ARBA00022737"/>
    </source>
</evidence>
<evidence type="ECO:0000256" key="5">
    <source>
        <dbReference type="SAM" id="Phobius"/>
    </source>
</evidence>
<dbReference type="InterPro" id="IPR056834">
    <property type="entry name" value="ARM_TT21_C"/>
</dbReference>
<dbReference type="SMART" id="SM00028">
    <property type="entry name" value="TPR"/>
    <property type="match status" value="9"/>
</dbReference>
<dbReference type="Proteomes" id="UP000475862">
    <property type="component" value="Unassembled WGS sequence"/>
</dbReference>
<evidence type="ECO:0000256" key="3">
    <source>
        <dbReference type="ARBA" id="ARBA00022803"/>
    </source>
</evidence>
<evidence type="ECO:0000313" key="12">
    <source>
        <dbReference type="Proteomes" id="UP000475862"/>
    </source>
</evidence>
<dbReference type="PANTHER" id="PTHR14699">
    <property type="entry name" value="STI2 PROTEIN-RELATED"/>
    <property type="match status" value="1"/>
</dbReference>
<dbReference type="InterPro" id="IPR056835">
    <property type="entry name" value="ARM_TT21_5th"/>
</dbReference>
<accession>A0A6G0TG10</accession>
<evidence type="ECO:0000259" key="8">
    <source>
        <dbReference type="Pfam" id="PF25063"/>
    </source>
</evidence>
<dbReference type="EMBL" id="VYZN01000041">
    <property type="protein sequence ID" value="KAE9531630.1"/>
    <property type="molecule type" value="Genomic_DNA"/>
</dbReference>
<sequence length="1366" mass="154437">MDLELIQYYLRIKYYSSAQISGFKAIQNNLNSSVYQLYYGLSFVLHNKLSKGLTILDALIKFSDIGLASTLIMIYAHKQYEVPDTNTIDMLELTVPEFSHSEVVLFHAANVMMLCNCLEKSKTYVDQLLSEYPSSVDGYLIKGWLELKENNLKSARNCFKAVLSQKNDSIGAYLGEAATLDVTEAIQILNQLIVKLPDFLPPFIEKLNLYISIQKWSDVIETADRVLSINSNCPLAVMAKILYNIAVAGKYEEISNQFFKTIEKSEPSPNLFVQWSSAISRTCGQHKTIINECIRAMQIAVDLEPSVNNKLELAYQTYLSGQYKEAIQLYGDLSNAEPIPKAMEGIILCHIEMNDINVQVEKQIELLNEIRGELKSSELLFINAYWAKNNEVKSTLIKLAVEKQFDSTTNLPFGPEYLIKLNPNMIMTFLKHLSDRIYKEIALEKILNVCPGLIDGWLMLGNIQNIKKAYKSLEKVLELDPTNSEAHLMVANLLIKQGHFSNASKSLDLGLSYNLSISEWPLYNLLNGLVHKHFERNNECIQALENSLNNLSNEHTLEHNNLASLFVALSECYCMGNNIDKAIQTVNNAYEYLKNTNYEGEIKIAEAKISVYKNDTKNALKILNSVKSDKDIFIKAQKMKADIVLRTNQDPYEYAECFKNLVDSFPTVDNMIELSNAYLKILEPDEAIRVIKNALSLKNEPSLFIKVAQVLVAAHQYDEAIKYYNKSGNDGALEMAILLIKLNQCDMAIKVLNQLPLEVRVIPMANALEKKGKLDEALDLLKQCSYLENQELSTRLNILRHSGEIAHKLNRNDLAVSFYKQALVHVVDSDEASSLKISLAKLYMQMNDWNSCEMICSSLLKDTNNDLALLIVADLSFRRCDFVTAKKHFYKLLEKQPTNWAALARLIEVCRRTDCLEEVKTFIAVAHKNIAQAGFHFCCGLYYWYASNVNEAIKHFNFAKNDAEWGQQALHNMVQICLDEATLNLNLANKLITEMKPNTPEEQKNYTLLSTYVLLESREKLSVEKAINVFNELSQESCKIAASLGLAMAFVYQKQAQRAKTILKRVAFKAVWQFEEAEYLERSWLLMAELYFQSGKTSICVELVNKVLVYNKSSIKGLELLSAVAEKEQKYDDAVDYYERAWVLSGCKNFKIGYKLAVNLYKLKLFTKSVEICFDLNPSSPDQLDSKHCTELRDYDYESIVCMPLSIYKLIKLNRYAVDVFFLTNFFGDEGGVCGAIGGSASSAFSPFSSSDSSSSLIGPKTLKAGLTKRSLPILDNLLGILAMPLAVVTRSSPIEIGVSITVPPSFVNFFPKLVVFCNVLYNVFEPWSPIVLALFITFFAPFVAVLPKLDAILKLCFAKSFAFFD</sequence>
<dbReference type="InterPro" id="IPR056836">
    <property type="entry name" value="ARM_TT21_4th"/>
</dbReference>
<feature type="domain" description="Tetratricopeptide repeat protein 21A/21B C-terminal ARM" evidence="8">
    <location>
        <begin position="988"/>
        <end position="1176"/>
    </location>
</feature>
<feature type="domain" description="Tetratricopeptide repeat protein 21A/21B fourth ARM" evidence="10">
    <location>
        <begin position="705"/>
        <end position="809"/>
    </location>
</feature>
<keyword evidence="12" id="KW-1185">Reference proteome</keyword>
<dbReference type="InterPro" id="IPR056832">
    <property type="entry name" value="ARM_TT21_2nd"/>
</dbReference>
<keyword evidence="5" id="KW-1133">Transmembrane helix</keyword>
<dbReference type="GO" id="GO:0005929">
    <property type="term" value="C:cilium"/>
    <property type="evidence" value="ECO:0007669"/>
    <property type="project" value="GOC"/>
</dbReference>
<evidence type="ECO:0000259" key="7">
    <source>
        <dbReference type="Pfam" id="PF25062"/>
    </source>
</evidence>
<keyword evidence="3" id="KW-0802">TPR repeat</keyword>
<feature type="transmembrane region" description="Helical" evidence="5">
    <location>
        <begin position="1328"/>
        <end position="1347"/>
    </location>
</feature>
<dbReference type="SUPFAM" id="SSF48452">
    <property type="entry name" value="TPR-like"/>
    <property type="match status" value="4"/>
</dbReference>
<keyword evidence="4" id="KW-0175">Coiled coil</keyword>
<dbReference type="Pfam" id="PF25063">
    <property type="entry name" value="ARM_TT21_C"/>
    <property type="match status" value="1"/>
</dbReference>
<dbReference type="Gene3D" id="1.25.40.10">
    <property type="entry name" value="Tetratricopeptide repeat domain"/>
    <property type="match status" value="5"/>
</dbReference>
<evidence type="ECO:0000256" key="1">
    <source>
        <dbReference type="ARBA" id="ARBA00010935"/>
    </source>
</evidence>
<evidence type="ECO:0000259" key="6">
    <source>
        <dbReference type="Pfam" id="PF25060"/>
    </source>
</evidence>
<feature type="domain" description="Tetratricopeptide repeat protein 21A/21B N-terminal ARM repeat" evidence="7">
    <location>
        <begin position="6"/>
        <end position="219"/>
    </location>
</feature>
<dbReference type="Pfam" id="PF25068">
    <property type="entry name" value="ARM_TT21_4th"/>
    <property type="match status" value="1"/>
</dbReference>
<proteinExistence type="inferred from homology"/>
<keyword evidence="5" id="KW-0472">Membrane</keyword>
<feature type="domain" description="Tetratricopeptide repeat protein 21A/21B fifth ARM repeats" evidence="9">
    <location>
        <begin position="868"/>
        <end position="978"/>
    </location>
</feature>
<dbReference type="InterPro" id="IPR011990">
    <property type="entry name" value="TPR-like_helical_dom_sf"/>
</dbReference>
<protein>
    <recommendedName>
        <fullName evidence="13">Tetratricopeptide repeat protein 21B</fullName>
    </recommendedName>
</protein>
<comment type="caution">
    <text evidence="11">The sequence shown here is derived from an EMBL/GenBank/DDBJ whole genome shotgun (WGS) entry which is preliminary data.</text>
</comment>
<evidence type="ECO:0008006" key="13">
    <source>
        <dbReference type="Google" id="ProtNLM"/>
    </source>
</evidence>
<evidence type="ECO:0000259" key="9">
    <source>
        <dbReference type="Pfam" id="PF25064"/>
    </source>
</evidence>
<evidence type="ECO:0000259" key="10">
    <source>
        <dbReference type="Pfam" id="PF25068"/>
    </source>
</evidence>
<dbReference type="InterPro" id="IPR056833">
    <property type="entry name" value="ARM_TT21_N"/>
</dbReference>
<dbReference type="Pfam" id="PF25058">
    <property type="entry name" value="ARM_TT21"/>
    <property type="match status" value="1"/>
</dbReference>